<organism evidence="2 3">
    <name type="scientific">Linum trigynum</name>
    <dbReference type="NCBI Taxonomy" id="586398"/>
    <lineage>
        <taxon>Eukaryota</taxon>
        <taxon>Viridiplantae</taxon>
        <taxon>Streptophyta</taxon>
        <taxon>Embryophyta</taxon>
        <taxon>Tracheophyta</taxon>
        <taxon>Spermatophyta</taxon>
        <taxon>Magnoliopsida</taxon>
        <taxon>eudicotyledons</taxon>
        <taxon>Gunneridae</taxon>
        <taxon>Pentapetalae</taxon>
        <taxon>rosids</taxon>
        <taxon>fabids</taxon>
        <taxon>Malpighiales</taxon>
        <taxon>Linaceae</taxon>
        <taxon>Linum</taxon>
    </lineage>
</organism>
<dbReference type="Proteomes" id="UP001497516">
    <property type="component" value="Chromosome 5"/>
</dbReference>
<feature type="region of interest" description="Disordered" evidence="1">
    <location>
        <begin position="90"/>
        <end position="109"/>
    </location>
</feature>
<evidence type="ECO:0000313" key="2">
    <source>
        <dbReference type="EMBL" id="CAL1387402.1"/>
    </source>
</evidence>
<dbReference type="AlphaFoldDB" id="A0AAV2ENU5"/>
<dbReference type="EMBL" id="OZ034818">
    <property type="protein sequence ID" value="CAL1387402.1"/>
    <property type="molecule type" value="Genomic_DNA"/>
</dbReference>
<proteinExistence type="predicted"/>
<keyword evidence="3" id="KW-1185">Reference proteome</keyword>
<protein>
    <submittedName>
        <fullName evidence="2">Uncharacterized protein</fullName>
    </submittedName>
</protein>
<evidence type="ECO:0000313" key="3">
    <source>
        <dbReference type="Proteomes" id="UP001497516"/>
    </source>
</evidence>
<feature type="compositionally biased region" description="Polar residues" evidence="1">
    <location>
        <begin position="95"/>
        <end position="109"/>
    </location>
</feature>
<feature type="region of interest" description="Disordered" evidence="1">
    <location>
        <begin position="1"/>
        <end position="40"/>
    </location>
</feature>
<name>A0AAV2ENU5_9ROSI</name>
<sequence>MLSKSSSVVREMRESDCEESGFTGKRNNRSPKGLEELEGAPVEVRSYSSIMLSKSSSVVREMRESKFSQGNRYLSVKARPFKRVVESLAERSDSEAWQSTTTMRVSPPT</sequence>
<reference evidence="2 3" key="1">
    <citation type="submission" date="2024-04" db="EMBL/GenBank/DDBJ databases">
        <authorList>
            <person name="Fracassetti M."/>
        </authorList>
    </citation>
    <scope>NUCLEOTIDE SEQUENCE [LARGE SCALE GENOMIC DNA]</scope>
</reference>
<gene>
    <name evidence="2" type="ORF">LTRI10_LOCUS28391</name>
</gene>
<accession>A0AAV2ENU5</accession>
<evidence type="ECO:0000256" key="1">
    <source>
        <dbReference type="SAM" id="MobiDB-lite"/>
    </source>
</evidence>